<dbReference type="NCBIfam" id="NF006718">
    <property type="entry name" value="PRK09256.1"/>
    <property type="match status" value="1"/>
</dbReference>
<proteinExistence type="predicted"/>
<keyword evidence="4" id="KW-1185">Reference proteome</keyword>
<dbReference type="EMBL" id="JAUSVS010000001">
    <property type="protein sequence ID" value="MDQ0462723.1"/>
    <property type="molecule type" value="Genomic_DNA"/>
</dbReference>
<gene>
    <name evidence="3" type="ORF">QO010_000471</name>
</gene>
<accession>A0ABU0IL39</accession>
<feature type="compositionally biased region" description="Basic residues" evidence="1">
    <location>
        <begin position="108"/>
        <end position="118"/>
    </location>
</feature>
<feature type="region of interest" description="Disordered" evidence="1">
    <location>
        <begin position="96"/>
        <end position="141"/>
    </location>
</feature>
<dbReference type="PANTHER" id="PTHR47814:SF1">
    <property type="entry name" value="PEPTIDYL-TRNA HYDROLASE ARFB"/>
    <property type="match status" value="1"/>
</dbReference>
<evidence type="ECO:0000259" key="2">
    <source>
        <dbReference type="PROSITE" id="PS00745"/>
    </source>
</evidence>
<evidence type="ECO:0000313" key="4">
    <source>
        <dbReference type="Proteomes" id="UP001228905"/>
    </source>
</evidence>
<name>A0ABU0IL39_9CAUL</name>
<dbReference type="PANTHER" id="PTHR47814">
    <property type="entry name" value="PEPTIDYL-TRNA HYDROLASE ARFB"/>
    <property type="match status" value="1"/>
</dbReference>
<dbReference type="Gene3D" id="3.30.160.20">
    <property type="match status" value="1"/>
</dbReference>
<dbReference type="RefSeq" id="WP_307345435.1">
    <property type="nucleotide sequence ID" value="NZ_JAUSVS010000001.1"/>
</dbReference>
<dbReference type="SUPFAM" id="SSF110916">
    <property type="entry name" value="Peptidyl-tRNA hydrolase domain-like"/>
    <property type="match status" value="1"/>
</dbReference>
<reference evidence="3 4" key="1">
    <citation type="submission" date="2023-07" db="EMBL/GenBank/DDBJ databases">
        <title>Genomic Encyclopedia of Type Strains, Phase IV (KMG-IV): sequencing the most valuable type-strain genomes for metagenomic binning, comparative biology and taxonomic classification.</title>
        <authorList>
            <person name="Goeker M."/>
        </authorList>
    </citation>
    <scope>NUCLEOTIDE SEQUENCE [LARGE SCALE GENOMIC DNA]</scope>
    <source>
        <strain evidence="3 4">DSM 18695</strain>
    </source>
</reference>
<evidence type="ECO:0000313" key="3">
    <source>
        <dbReference type="EMBL" id="MDQ0462723.1"/>
    </source>
</evidence>
<comment type="caution">
    <text evidence="3">The sequence shown here is derived from an EMBL/GenBank/DDBJ whole genome shotgun (WGS) entry which is preliminary data.</text>
</comment>
<dbReference type="PROSITE" id="PS00745">
    <property type="entry name" value="RF_PROK_I"/>
    <property type="match status" value="1"/>
</dbReference>
<dbReference type="InterPro" id="IPR000352">
    <property type="entry name" value="Pep_chain_release_fac_I"/>
</dbReference>
<sequence>MIEITDQISLDDSEVELSFIRASGPGGQNVNKVATAVQLRFDARLSPALTNDISVRLQKLAGSRLTNDGVIVLTANRFRTQERNKADALDRLAELIRKAAQPPPPPRRPTKPSKAAKQKRLDGKSRRATIKGGRGRPGLED</sequence>
<organism evidence="3 4">
    <name type="scientific">Caulobacter ginsengisoli</name>
    <dbReference type="NCBI Taxonomy" id="400775"/>
    <lineage>
        <taxon>Bacteria</taxon>
        <taxon>Pseudomonadati</taxon>
        <taxon>Pseudomonadota</taxon>
        <taxon>Alphaproteobacteria</taxon>
        <taxon>Caulobacterales</taxon>
        <taxon>Caulobacteraceae</taxon>
        <taxon>Caulobacter</taxon>
    </lineage>
</organism>
<protein>
    <submittedName>
        <fullName evidence="3">Ribosome-associated protein</fullName>
    </submittedName>
</protein>
<evidence type="ECO:0000256" key="1">
    <source>
        <dbReference type="SAM" id="MobiDB-lite"/>
    </source>
</evidence>
<dbReference type="Pfam" id="PF00472">
    <property type="entry name" value="RF-1"/>
    <property type="match status" value="1"/>
</dbReference>
<dbReference type="Proteomes" id="UP001228905">
    <property type="component" value="Unassembled WGS sequence"/>
</dbReference>
<feature type="domain" description="Prokaryotic-type class I peptide chain release factors" evidence="2">
    <location>
        <begin position="21"/>
        <end position="37"/>
    </location>
</feature>